<comment type="caution">
    <text evidence="2">The sequence shown here is derived from an EMBL/GenBank/DDBJ whole genome shotgun (WGS) entry which is preliminary data.</text>
</comment>
<dbReference type="EMBL" id="CAJNIZ010023670">
    <property type="protein sequence ID" value="CAE7470793.1"/>
    <property type="molecule type" value="Genomic_DNA"/>
</dbReference>
<reference evidence="2" key="1">
    <citation type="submission" date="2021-02" db="EMBL/GenBank/DDBJ databases">
        <authorList>
            <person name="Dougan E. K."/>
            <person name="Rhodes N."/>
            <person name="Thang M."/>
            <person name="Chan C."/>
        </authorList>
    </citation>
    <scope>NUCLEOTIDE SEQUENCE</scope>
</reference>
<dbReference type="AlphaFoldDB" id="A0A812SAH7"/>
<evidence type="ECO:0000313" key="2">
    <source>
        <dbReference type="EMBL" id="CAE7470793.1"/>
    </source>
</evidence>
<dbReference type="OrthoDB" id="413524at2759"/>
<dbReference type="PANTHER" id="PTHR24413">
    <property type="entry name" value="SPECKLE-TYPE POZ PROTEIN"/>
    <property type="match status" value="1"/>
</dbReference>
<evidence type="ECO:0000259" key="1">
    <source>
        <dbReference type="Pfam" id="PF00651"/>
    </source>
</evidence>
<proteinExistence type="predicted"/>
<dbReference type="Pfam" id="PF00651">
    <property type="entry name" value="BTB"/>
    <property type="match status" value="1"/>
</dbReference>
<gene>
    <name evidence="2" type="ORF">SPIL2461_LOCUS11924</name>
</gene>
<sequence>MVKFLLKDSAPIFFDKRLLTARCEYFQEMFAQTTWREALTSEIDMRSDSDADSRSMSALCIFLMSDVFDAQGDEQLAMSVRRLADRYRLPSLVDKAEGELGNLLCADNALSMLGQVTGSGGRLERACLELITENNCDLLEQQQEKLDTIADANPELVKQLFRILLDARGKKRRTTE</sequence>
<dbReference type="InterPro" id="IPR000210">
    <property type="entry name" value="BTB/POZ_dom"/>
</dbReference>
<dbReference type="Proteomes" id="UP000649617">
    <property type="component" value="Unassembled WGS sequence"/>
</dbReference>
<dbReference type="InterPro" id="IPR011333">
    <property type="entry name" value="SKP1/BTB/POZ_sf"/>
</dbReference>
<protein>
    <recommendedName>
        <fullName evidence="1">BTB domain-containing protein</fullName>
    </recommendedName>
</protein>
<accession>A0A812SAH7</accession>
<dbReference type="SUPFAM" id="SSF54695">
    <property type="entry name" value="POZ domain"/>
    <property type="match status" value="1"/>
</dbReference>
<dbReference type="Gene3D" id="3.30.710.10">
    <property type="entry name" value="Potassium Channel Kv1.1, Chain A"/>
    <property type="match status" value="1"/>
</dbReference>
<name>A0A812SAH7_SYMPI</name>
<evidence type="ECO:0000313" key="3">
    <source>
        <dbReference type="Proteomes" id="UP000649617"/>
    </source>
</evidence>
<organism evidence="2 3">
    <name type="scientific">Symbiodinium pilosum</name>
    <name type="common">Dinoflagellate</name>
    <dbReference type="NCBI Taxonomy" id="2952"/>
    <lineage>
        <taxon>Eukaryota</taxon>
        <taxon>Sar</taxon>
        <taxon>Alveolata</taxon>
        <taxon>Dinophyceae</taxon>
        <taxon>Suessiales</taxon>
        <taxon>Symbiodiniaceae</taxon>
        <taxon>Symbiodinium</taxon>
    </lineage>
</organism>
<keyword evidence="3" id="KW-1185">Reference proteome</keyword>
<feature type="domain" description="BTB" evidence="1">
    <location>
        <begin position="4"/>
        <end position="100"/>
    </location>
</feature>